<keyword evidence="1" id="KW-0472">Membrane</keyword>
<protein>
    <submittedName>
        <fullName evidence="2">BMA-ACL-3, isoform b</fullName>
    </submittedName>
</protein>
<sequence>MDKSYGFQFQWPFPKNPNALYRFASKATLIAVLSACKLIFSLKGASFRDVLKRFLNMIIVIEWSCSVVNGLWIF</sequence>
<accession>A0A1I9G0U1</accession>
<reference evidence="2" key="2">
    <citation type="submission" date="2012-12" db="EMBL/GenBank/DDBJ databases">
        <authorList>
            <consortium name="WormBase Consortium"/>
            <person name="Ghedin E."/>
            <person name="Paulini M."/>
        </authorList>
    </citation>
    <scope>NUCLEOTIDE SEQUENCE</scope>
    <source>
        <strain evidence="2">FR3</strain>
    </source>
</reference>
<keyword evidence="1" id="KW-1133">Transmembrane helix</keyword>
<organism evidence="2">
    <name type="scientific">Brugia malayi</name>
    <name type="common">Filarial nematode worm</name>
    <dbReference type="NCBI Taxonomy" id="6279"/>
    <lineage>
        <taxon>Eukaryota</taxon>
        <taxon>Metazoa</taxon>
        <taxon>Ecdysozoa</taxon>
        <taxon>Nematoda</taxon>
        <taxon>Chromadorea</taxon>
        <taxon>Rhabditida</taxon>
        <taxon>Spirurina</taxon>
        <taxon>Spiruromorpha</taxon>
        <taxon>Filarioidea</taxon>
        <taxon>Onchocercidae</taxon>
        <taxon>Brugia</taxon>
    </lineage>
</organism>
<gene>
    <name evidence="2" type="primary">Bma-acl-3</name>
    <name evidence="2" type="ORF">BM_Bm7552</name>
</gene>
<feature type="transmembrane region" description="Helical" evidence="1">
    <location>
        <begin position="20"/>
        <end position="42"/>
    </location>
</feature>
<evidence type="ECO:0000313" key="2">
    <source>
        <dbReference type="EMBL" id="CDP93072.1"/>
    </source>
</evidence>
<dbReference type="EMBL" id="LN856865">
    <property type="protein sequence ID" value="CDP93072.1"/>
    <property type="molecule type" value="Genomic_DNA"/>
</dbReference>
<name>A0A1I9G0U1_BRUMA</name>
<reference evidence="2" key="1">
    <citation type="journal article" date="2007" name="Science">
        <title>Draft genome of the filarial nematode parasite Brugia malayi.</title>
        <authorList>
            <person name="Ghedin E."/>
            <person name="Wang S."/>
            <person name="Spiro D."/>
            <person name="Caler E."/>
            <person name="Zhao Q."/>
            <person name="Crabtree J."/>
            <person name="Allen J.E."/>
            <person name="Delcher A.L."/>
            <person name="Guiliano D.B."/>
            <person name="Miranda-Saavedra D."/>
            <person name="Angiuoli S.V."/>
            <person name="Creasy T."/>
            <person name="Amedeo P."/>
            <person name="Haas B."/>
            <person name="El-Sayed N.M."/>
            <person name="Wortman J.R."/>
            <person name="Feldblyum T."/>
            <person name="Tallon L."/>
            <person name="Schatz M."/>
            <person name="Shumway M."/>
            <person name="Koo H."/>
            <person name="Salzberg S.L."/>
            <person name="Schobel S."/>
            <person name="Pertea M."/>
            <person name="Pop M."/>
            <person name="White O."/>
            <person name="Barton G.J."/>
            <person name="Carlow C.K."/>
            <person name="Crawford M.J."/>
            <person name="Daub J."/>
            <person name="Dimmic M.W."/>
            <person name="Estes C.F."/>
            <person name="Foster J.M."/>
            <person name="Ganatra M."/>
            <person name="Gregory W.F."/>
            <person name="Johnson N.M."/>
            <person name="Jin J."/>
            <person name="Komuniecki R."/>
            <person name="Korf I."/>
            <person name="Kumar S."/>
            <person name="Laney S."/>
            <person name="Li B.W."/>
            <person name="Li W."/>
            <person name="Lindblom T.H."/>
            <person name="Lustigman S."/>
            <person name="Ma D."/>
            <person name="Maina C.V."/>
            <person name="Martin D.M."/>
            <person name="McCarter J.P."/>
            <person name="McReynolds L."/>
            <person name="Mitreva M."/>
            <person name="Nutman T.B."/>
            <person name="Parkinson J."/>
            <person name="Peregrin-Alvarez J.M."/>
            <person name="Poole C."/>
            <person name="Ren Q."/>
            <person name="Saunders L."/>
            <person name="Sluder A.E."/>
            <person name="Smith K."/>
            <person name="Stanke M."/>
            <person name="Unnasch T.R."/>
            <person name="Ware J."/>
            <person name="Wei A.D."/>
            <person name="Weil G."/>
            <person name="Williams D.J."/>
            <person name="Zhang Y."/>
            <person name="Williams S.A."/>
            <person name="Fraser-Liggett C."/>
            <person name="Slatko B."/>
            <person name="Blaxter M.L."/>
            <person name="Scott A.L."/>
        </authorList>
    </citation>
    <scope>NUCLEOTIDE SEQUENCE</scope>
    <source>
        <strain evidence="2">FR3</strain>
    </source>
</reference>
<dbReference type="AlphaFoldDB" id="A0A1I9G0U1"/>
<feature type="transmembrane region" description="Helical" evidence="1">
    <location>
        <begin position="54"/>
        <end position="73"/>
    </location>
</feature>
<evidence type="ECO:0000256" key="1">
    <source>
        <dbReference type="SAM" id="Phobius"/>
    </source>
</evidence>
<keyword evidence="1" id="KW-0812">Transmembrane</keyword>
<proteinExistence type="predicted"/>